<reference evidence="2 3" key="1">
    <citation type="submission" date="2015-07" db="EMBL/GenBank/DDBJ databases">
        <title>Whole genome sequence of Herpetosiphon geysericola DSM 7119.</title>
        <authorList>
            <person name="Hemp J."/>
            <person name="Ward L.M."/>
            <person name="Pace L.A."/>
            <person name="Fischer W.W."/>
        </authorList>
    </citation>
    <scope>NUCLEOTIDE SEQUENCE [LARGE SCALE GENOMIC DNA]</scope>
    <source>
        <strain evidence="2 3">DSM 7119</strain>
    </source>
</reference>
<dbReference type="AlphaFoldDB" id="A0A0P6YIF9"/>
<gene>
    <name evidence="2" type="ORF">SE18_00205</name>
</gene>
<dbReference type="InterPro" id="IPR002881">
    <property type="entry name" value="DUF58"/>
</dbReference>
<feature type="domain" description="DUF58" evidence="1">
    <location>
        <begin position="55"/>
        <end position="257"/>
    </location>
</feature>
<accession>A0A0P6YIF9</accession>
<dbReference type="EMBL" id="LGKP01000002">
    <property type="protein sequence ID" value="KPL92012.1"/>
    <property type="molecule type" value="Genomic_DNA"/>
</dbReference>
<protein>
    <recommendedName>
        <fullName evidence="1">DUF58 domain-containing protein</fullName>
    </recommendedName>
</protein>
<organism evidence="2 3">
    <name type="scientific">Herpetosiphon geysericola</name>
    <dbReference type="NCBI Taxonomy" id="70996"/>
    <lineage>
        <taxon>Bacteria</taxon>
        <taxon>Bacillati</taxon>
        <taxon>Chloroflexota</taxon>
        <taxon>Chloroflexia</taxon>
        <taxon>Herpetosiphonales</taxon>
        <taxon>Herpetosiphonaceae</taxon>
        <taxon>Herpetosiphon</taxon>
    </lineage>
</organism>
<comment type="caution">
    <text evidence="2">The sequence shown here is derived from an EMBL/GenBank/DDBJ whole genome shotgun (WGS) entry which is preliminary data.</text>
</comment>
<dbReference type="PANTHER" id="PTHR33608">
    <property type="entry name" value="BLL2464 PROTEIN"/>
    <property type="match status" value="1"/>
</dbReference>
<evidence type="ECO:0000259" key="1">
    <source>
        <dbReference type="Pfam" id="PF01882"/>
    </source>
</evidence>
<dbReference type="Proteomes" id="UP000050277">
    <property type="component" value="Unassembled WGS sequence"/>
</dbReference>
<sequence>MRFKTTSGASGDLFNPEFLARIERLALRSRRTLRGGLSGEHASRRRLPAPTFSDHRAYSPGDDLRHVDWFAYARHEDLHVKLGETEQDINITIALDCSASLDWGQGELHKGRYALRLAAMLGYLGLTSNDQTTIWPFTSKLIKPFGPAVSRARGPDLLRYLSNLNWAEQTSFTPITQAVRRSSGGMLLIISDLWTSDLEPLLRAAAPPVWQVVVLHLLHPEEIKPTLSGPVEFEDSETGQVLALELDQQTQKDYREKLVRWVRMHEQMCQRYGATYAGIRSDRPLEQSILPFLRRRGIIGL</sequence>
<dbReference type="STRING" id="70996.SE18_00205"/>
<name>A0A0P6YIF9_9CHLR</name>
<dbReference type="Pfam" id="PF01882">
    <property type="entry name" value="DUF58"/>
    <property type="match status" value="1"/>
</dbReference>
<dbReference type="RefSeq" id="WP_054532398.1">
    <property type="nucleotide sequence ID" value="NZ_LGKP01000002.1"/>
</dbReference>
<dbReference type="PANTHER" id="PTHR33608:SF7">
    <property type="entry name" value="DUF58 DOMAIN-CONTAINING PROTEIN"/>
    <property type="match status" value="1"/>
</dbReference>
<keyword evidence="3" id="KW-1185">Reference proteome</keyword>
<proteinExistence type="predicted"/>
<dbReference type="OrthoDB" id="9776116at2"/>
<evidence type="ECO:0000313" key="2">
    <source>
        <dbReference type="EMBL" id="KPL92012.1"/>
    </source>
</evidence>
<evidence type="ECO:0000313" key="3">
    <source>
        <dbReference type="Proteomes" id="UP000050277"/>
    </source>
</evidence>